<dbReference type="InterPro" id="IPR018510">
    <property type="entry name" value="DAP_epimerase_AS"/>
</dbReference>
<dbReference type="UniPathway" id="UPA00034">
    <property type="reaction ID" value="UER00025"/>
</dbReference>
<dbReference type="Proteomes" id="UP000007464">
    <property type="component" value="Chromosome"/>
</dbReference>
<evidence type="ECO:0000256" key="3">
    <source>
        <dbReference type="ARBA" id="ARBA00013080"/>
    </source>
</evidence>
<feature type="site" description="Important for dimerization" evidence="9">
    <location>
        <position position="271"/>
    </location>
</feature>
<feature type="binding site" evidence="9">
    <location>
        <begin position="74"/>
        <end position="75"/>
    </location>
    <ligand>
        <name>substrate</name>
    </ligand>
</feature>
<dbReference type="PANTHER" id="PTHR31689:SF0">
    <property type="entry name" value="DIAMINOPIMELATE EPIMERASE"/>
    <property type="match status" value="1"/>
</dbReference>
<feature type="site" description="Could be important to modulate the pK values of the two catalytic cysteine residues" evidence="9">
    <location>
        <position position="208"/>
    </location>
</feature>
<evidence type="ECO:0000256" key="7">
    <source>
        <dbReference type="ARBA" id="ARBA00023235"/>
    </source>
</evidence>
<evidence type="ECO:0000313" key="11">
    <source>
        <dbReference type="EMBL" id="ADV33959.1"/>
    </source>
</evidence>
<feature type="binding site" evidence="9">
    <location>
        <position position="190"/>
    </location>
    <ligand>
        <name>substrate</name>
    </ligand>
</feature>
<keyword evidence="5 9" id="KW-0028">Amino-acid biosynthesis</keyword>
<name>E8Q6J0_BLOVB</name>
<feature type="active site" description="Proton donor" evidence="9">
    <location>
        <position position="73"/>
    </location>
</feature>
<dbReference type="SUPFAM" id="SSF54506">
    <property type="entry name" value="Diaminopimelate epimerase-like"/>
    <property type="match status" value="1"/>
</dbReference>
<feature type="binding site" evidence="9">
    <location>
        <position position="44"/>
    </location>
    <ligand>
        <name>substrate</name>
    </ligand>
</feature>
<feature type="binding site" evidence="9">
    <location>
        <position position="64"/>
    </location>
    <ligand>
        <name>substrate</name>
    </ligand>
</feature>
<feature type="binding site" evidence="9">
    <location>
        <position position="157"/>
    </location>
    <ligand>
        <name>substrate</name>
    </ligand>
</feature>
<evidence type="ECO:0000256" key="4">
    <source>
        <dbReference type="ARBA" id="ARBA00022490"/>
    </source>
</evidence>
<evidence type="ECO:0000256" key="10">
    <source>
        <dbReference type="PROSITE-ProRule" id="PRU10125"/>
    </source>
</evidence>
<evidence type="ECO:0000313" key="12">
    <source>
        <dbReference type="Proteomes" id="UP000007464"/>
    </source>
</evidence>
<comment type="function">
    <text evidence="9">Catalyzes the stereoinversion of LL-2,6-diaminopimelate (L,L-DAP) to meso-diaminopimelate (meso-DAP), a precursor of L-lysine and an essential component of the bacterial peptidoglycan.</text>
</comment>
<dbReference type="GO" id="GO:0009089">
    <property type="term" value="P:lysine biosynthetic process via diaminopimelate"/>
    <property type="evidence" value="ECO:0007669"/>
    <property type="project" value="UniProtKB-UniRule"/>
</dbReference>
<feature type="active site" evidence="10">
    <location>
        <position position="73"/>
    </location>
</feature>
<comment type="similarity">
    <text evidence="2 9">Belongs to the diaminopimelate epimerase family.</text>
</comment>
<keyword evidence="7 9" id="KW-0413">Isomerase</keyword>
<feature type="binding site" evidence="9">
    <location>
        <begin position="218"/>
        <end position="219"/>
    </location>
    <ligand>
        <name>substrate</name>
    </ligand>
</feature>
<dbReference type="Gene3D" id="3.10.310.10">
    <property type="entry name" value="Diaminopimelate Epimerase, Chain A, domain 1"/>
    <property type="match status" value="2"/>
</dbReference>
<evidence type="ECO:0000256" key="5">
    <source>
        <dbReference type="ARBA" id="ARBA00022605"/>
    </source>
</evidence>
<dbReference type="InterPro" id="IPR001653">
    <property type="entry name" value="DAP_epimerase_DapF"/>
</dbReference>
<dbReference type="FunFam" id="3.10.310.10:FF:000001">
    <property type="entry name" value="Diaminopimelate epimerase"/>
    <property type="match status" value="1"/>
</dbReference>
<organism evidence="11 12">
    <name type="scientific">Blochmanniella vafra (strain BVAF)</name>
    <dbReference type="NCBI Taxonomy" id="859654"/>
    <lineage>
        <taxon>Bacteria</taxon>
        <taxon>Pseudomonadati</taxon>
        <taxon>Pseudomonadota</taxon>
        <taxon>Gammaproteobacteria</taxon>
        <taxon>Enterobacterales</taxon>
        <taxon>Enterobacteriaceae</taxon>
        <taxon>ant endosymbionts</taxon>
        <taxon>Candidatus Blochmanniella</taxon>
    </lineage>
</organism>
<dbReference type="Pfam" id="PF01678">
    <property type="entry name" value="DAP_epimerase"/>
    <property type="match status" value="2"/>
</dbReference>
<keyword evidence="6 9" id="KW-0457">Lysine biosynthesis</keyword>
<comment type="subunit">
    <text evidence="9">Homodimer.</text>
</comment>
<dbReference type="NCBIfam" id="TIGR00652">
    <property type="entry name" value="DapF"/>
    <property type="match status" value="1"/>
</dbReference>
<dbReference type="HAMAP" id="MF_00197">
    <property type="entry name" value="DAP_epimerase"/>
    <property type="match status" value="1"/>
</dbReference>
<dbReference type="PROSITE" id="PS01326">
    <property type="entry name" value="DAP_EPIMERASE"/>
    <property type="match status" value="1"/>
</dbReference>
<dbReference type="STRING" id="859654.BVAF_581"/>
<evidence type="ECO:0000256" key="8">
    <source>
        <dbReference type="ARBA" id="ARBA00051712"/>
    </source>
</evidence>
<feature type="binding site" evidence="9">
    <location>
        <position position="11"/>
    </location>
    <ligand>
        <name>substrate</name>
    </ligand>
</feature>
<evidence type="ECO:0000256" key="1">
    <source>
        <dbReference type="ARBA" id="ARBA00005196"/>
    </source>
</evidence>
<dbReference type="AlphaFoldDB" id="E8Q6J0"/>
<evidence type="ECO:0000256" key="2">
    <source>
        <dbReference type="ARBA" id="ARBA00010219"/>
    </source>
</evidence>
<dbReference type="GO" id="GO:0008837">
    <property type="term" value="F:diaminopimelate epimerase activity"/>
    <property type="evidence" value="ECO:0007669"/>
    <property type="project" value="UniProtKB-UniRule"/>
</dbReference>
<reference evidence="11 12" key="1">
    <citation type="journal article" date="2010" name="BMC Genomics">
        <title>Unprecedented loss of ammonia assimilation capability in a urease-encoding bacterial mutualist.</title>
        <authorList>
            <person name="Williams L.E."/>
            <person name="Wernegreen J.J."/>
        </authorList>
    </citation>
    <scope>NUCLEOTIDE SEQUENCE [LARGE SCALE GENOMIC DNA]</scope>
    <source>
        <strain evidence="11 12">BVAF</strain>
    </source>
</reference>
<dbReference type="RefSeq" id="WP_013516884.1">
    <property type="nucleotide sequence ID" value="NC_014909.2"/>
</dbReference>
<dbReference type="HOGENOM" id="CLU_053306_1_1_6"/>
<feature type="binding site" evidence="9">
    <location>
        <begin position="208"/>
        <end position="209"/>
    </location>
    <ligand>
        <name>substrate</name>
    </ligand>
</feature>
<comment type="catalytic activity">
    <reaction evidence="8 9">
        <text>(2S,6S)-2,6-diaminopimelate = meso-2,6-diaminopimelate</text>
        <dbReference type="Rhea" id="RHEA:15393"/>
        <dbReference type="ChEBI" id="CHEBI:57609"/>
        <dbReference type="ChEBI" id="CHEBI:57791"/>
        <dbReference type="EC" id="5.1.1.7"/>
    </reaction>
</comment>
<comment type="pathway">
    <text evidence="1 9">Amino-acid biosynthesis; L-lysine biosynthesis via DAP pathway; DL-2,6-diaminopimelate from LL-2,6-diaminopimelate: step 1/1.</text>
</comment>
<dbReference type="OrthoDB" id="9805408at2"/>
<keyword evidence="12" id="KW-1185">Reference proteome</keyword>
<dbReference type="GO" id="GO:0005829">
    <property type="term" value="C:cytosol"/>
    <property type="evidence" value="ECO:0007669"/>
    <property type="project" value="TreeGrafter"/>
</dbReference>
<keyword evidence="4 9" id="KW-0963">Cytoplasm</keyword>
<comment type="subcellular location">
    <subcellularLocation>
        <location evidence="9">Cytoplasm</location>
    </subcellularLocation>
</comment>
<dbReference type="EMBL" id="CP002189">
    <property type="protein sequence ID" value="ADV33959.1"/>
    <property type="molecule type" value="Genomic_DNA"/>
</dbReference>
<evidence type="ECO:0000256" key="6">
    <source>
        <dbReference type="ARBA" id="ARBA00023154"/>
    </source>
</evidence>
<accession>E8Q6J0</accession>
<proteinExistence type="inferred from homology"/>
<dbReference type="EC" id="5.1.1.7" evidence="3 9"/>
<protein>
    <recommendedName>
        <fullName evidence="3 9">Diaminopimelate epimerase</fullName>
        <shortName evidence="9">DAP epimerase</shortName>
        <ecNumber evidence="3 9">5.1.1.7</ecNumber>
    </recommendedName>
    <alternativeName>
        <fullName evidence="9">PLP-independent amino acid racemase</fullName>
    </alternativeName>
</protein>
<feature type="active site" description="Proton acceptor" evidence="9">
    <location>
        <position position="217"/>
    </location>
</feature>
<dbReference type="KEGG" id="bva:BVAF_581"/>
<sequence>MRFSKMHGLGNDFMVVDSITQKVHVTFEKIQWLSNRYRGIGFNQLLIVEPPYDPSIDFHCRIYNADGSEVYQCGNGIRCVARFVYIKKLTNKENIRISTRFGNMYVSIIDDDLISVNMGEPIFEPDKIPFIFPQYQKNYILFLPTQTILCGVVSIGNPHCIVLVETIESVSLNILGPALEDHHCFPKKSNISFMRIIDSENIELRVYERGVGETQACGSAACAAVAFGIQQGLLIREERLVQVHLLGGSLFVSWKGIGYPLYMIGSTSYVYDGCIHL</sequence>
<feature type="site" description="Could be important to modulate the pK values of the two catalytic cysteine residues" evidence="9">
    <location>
        <position position="159"/>
    </location>
</feature>
<gene>
    <name evidence="9 11" type="primary">dapF</name>
    <name evidence="11" type="ordered locus">BVAF_581</name>
</gene>
<evidence type="ECO:0000256" key="9">
    <source>
        <dbReference type="HAMAP-Rule" id="MF_00197"/>
    </source>
</evidence>
<dbReference type="PANTHER" id="PTHR31689">
    <property type="entry name" value="DIAMINOPIMELATE EPIMERASE, CHLOROPLASTIC"/>
    <property type="match status" value="1"/>
</dbReference>